<dbReference type="AlphaFoldDB" id="A0A0M3IGQ5"/>
<name>A0A0M3IGQ5_ASCLU</name>
<accession>A0A0M3IGQ5</accession>
<proteinExistence type="predicted"/>
<evidence type="ECO:0000313" key="2">
    <source>
        <dbReference type="WBParaSite" id="ALUE_0001751701-mRNA-1"/>
    </source>
</evidence>
<sequence>MMCDRGLVENEHEVTILREIADLGSAKVGIILCCSVVRLHDILHLSYILLKVGIDNVDSDIEPINNS</sequence>
<evidence type="ECO:0000313" key="1">
    <source>
        <dbReference type="Proteomes" id="UP000036681"/>
    </source>
</evidence>
<reference evidence="2" key="1">
    <citation type="submission" date="2017-02" db="UniProtKB">
        <authorList>
            <consortium name="WormBaseParasite"/>
        </authorList>
    </citation>
    <scope>IDENTIFICATION</scope>
</reference>
<dbReference type="WBParaSite" id="ALUE_0001751701-mRNA-1">
    <property type="protein sequence ID" value="ALUE_0001751701-mRNA-1"/>
    <property type="gene ID" value="ALUE_0001751701"/>
</dbReference>
<dbReference type="Proteomes" id="UP000036681">
    <property type="component" value="Unplaced"/>
</dbReference>
<organism evidence="1 2">
    <name type="scientific">Ascaris lumbricoides</name>
    <name type="common">Giant roundworm</name>
    <dbReference type="NCBI Taxonomy" id="6252"/>
    <lineage>
        <taxon>Eukaryota</taxon>
        <taxon>Metazoa</taxon>
        <taxon>Ecdysozoa</taxon>
        <taxon>Nematoda</taxon>
        <taxon>Chromadorea</taxon>
        <taxon>Rhabditida</taxon>
        <taxon>Spirurina</taxon>
        <taxon>Ascaridomorpha</taxon>
        <taxon>Ascaridoidea</taxon>
        <taxon>Ascarididae</taxon>
        <taxon>Ascaris</taxon>
    </lineage>
</organism>
<protein>
    <submittedName>
        <fullName evidence="2">Ovule protein</fullName>
    </submittedName>
</protein>
<keyword evidence="1" id="KW-1185">Reference proteome</keyword>